<protein>
    <submittedName>
        <fullName evidence="4">Uncharacterized protein</fullName>
    </submittedName>
</protein>
<dbReference type="EMBL" id="JADGJQ010000014">
    <property type="protein sequence ID" value="KAJ3180965.1"/>
    <property type="molecule type" value="Genomic_DNA"/>
</dbReference>
<feature type="transmembrane region" description="Helical" evidence="2">
    <location>
        <begin position="215"/>
        <end position="235"/>
    </location>
</feature>
<gene>
    <name evidence="4" type="ORF">HDU87_001613</name>
</gene>
<feature type="transmembrane region" description="Helical" evidence="2">
    <location>
        <begin position="64"/>
        <end position="86"/>
    </location>
</feature>
<accession>A0AAD5XNV2</accession>
<evidence type="ECO:0000256" key="2">
    <source>
        <dbReference type="SAM" id="Phobius"/>
    </source>
</evidence>
<evidence type="ECO:0000256" key="1">
    <source>
        <dbReference type="SAM" id="MobiDB-lite"/>
    </source>
</evidence>
<dbReference type="AlphaFoldDB" id="A0AAD5XNV2"/>
<keyword evidence="2" id="KW-0472">Membrane</keyword>
<reference evidence="4" key="1">
    <citation type="submission" date="2020-05" db="EMBL/GenBank/DDBJ databases">
        <title>Phylogenomic resolution of chytrid fungi.</title>
        <authorList>
            <person name="Stajich J.E."/>
            <person name="Amses K."/>
            <person name="Simmons R."/>
            <person name="Seto K."/>
            <person name="Myers J."/>
            <person name="Bonds A."/>
            <person name="Quandt C.A."/>
            <person name="Barry K."/>
            <person name="Liu P."/>
            <person name="Grigoriev I."/>
            <person name="Longcore J.E."/>
            <person name="James T.Y."/>
        </authorList>
    </citation>
    <scope>NUCLEOTIDE SEQUENCE</scope>
    <source>
        <strain evidence="4">JEL0379</strain>
    </source>
</reference>
<keyword evidence="3" id="KW-0732">Signal</keyword>
<feature type="transmembrane region" description="Helical" evidence="2">
    <location>
        <begin position="98"/>
        <end position="125"/>
    </location>
</feature>
<feature type="chain" id="PRO_5041992473" evidence="3">
    <location>
        <begin position="17"/>
        <end position="286"/>
    </location>
</feature>
<feature type="compositionally biased region" description="Polar residues" evidence="1">
    <location>
        <begin position="242"/>
        <end position="252"/>
    </location>
</feature>
<dbReference type="Proteomes" id="UP001212152">
    <property type="component" value="Unassembled WGS sequence"/>
</dbReference>
<feature type="region of interest" description="Disordered" evidence="1">
    <location>
        <begin position="242"/>
        <end position="286"/>
    </location>
</feature>
<keyword evidence="2" id="KW-0812">Transmembrane</keyword>
<keyword evidence="2" id="KW-1133">Transmembrane helix</keyword>
<feature type="signal peptide" evidence="3">
    <location>
        <begin position="1"/>
        <end position="16"/>
    </location>
</feature>
<feature type="transmembrane region" description="Helical" evidence="2">
    <location>
        <begin position="185"/>
        <end position="209"/>
    </location>
</feature>
<proteinExistence type="predicted"/>
<comment type="caution">
    <text evidence="4">The sequence shown here is derived from an EMBL/GenBank/DDBJ whole genome shotgun (WGS) entry which is preliminary data.</text>
</comment>
<evidence type="ECO:0000256" key="3">
    <source>
        <dbReference type="SAM" id="SignalP"/>
    </source>
</evidence>
<sequence length="286" mass="31442">MSMVIGYLLSFTSAHSLILFNQVLYDGRIKALNKTLLLSACVFHDIQKLQMTYLFTPDAPRNCWALIAVGQFIGLVPFRLTLMWLFGQLLLTLGKGAIWAKACWLVGQLGTVVSCIILCYGEFTAPPDEGCFQNLSASLTSANNGTFLVAFGSVALPVIGILVVNMRNQGKAKGFSLSSALMRVYAMQIGFMSVFTITYLIVVIGGWFWNGELYSVLYGFIFADYIWLLAIYMWLLPEPPQSSATNSVMQSQTGTKTTAGTRTSMPADRRASSAVKDTRKIAEEEA</sequence>
<evidence type="ECO:0000313" key="5">
    <source>
        <dbReference type="Proteomes" id="UP001212152"/>
    </source>
</evidence>
<evidence type="ECO:0000313" key="4">
    <source>
        <dbReference type="EMBL" id="KAJ3180965.1"/>
    </source>
</evidence>
<feature type="compositionally biased region" description="Low complexity" evidence="1">
    <location>
        <begin position="253"/>
        <end position="263"/>
    </location>
</feature>
<feature type="compositionally biased region" description="Basic and acidic residues" evidence="1">
    <location>
        <begin position="267"/>
        <end position="286"/>
    </location>
</feature>
<feature type="transmembrane region" description="Helical" evidence="2">
    <location>
        <begin position="145"/>
        <end position="164"/>
    </location>
</feature>
<keyword evidence="5" id="KW-1185">Reference proteome</keyword>
<name>A0AAD5XNV2_9FUNG</name>
<organism evidence="4 5">
    <name type="scientific">Geranomyces variabilis</name>
    <dbReference type="NCBI Taxonomy" id="109894"/>
    <lineage>
        <taxon>Eukaryota</taxon>
        <taxon>Fungi</taxon>
        <taxon>Fungi incertae sedis</taxon>
        <taxon>Chytridiomycota</taxon>
        <taxon>Chytridiomycota incertae sedis</taxon>
        <taxon>Chytridiomycetes</taxon>
        <taxon>Spizellomycetales</taxon>
        <taxon>Powellomycetaceae</taxon>
        <taxon>Geranomyces</taxon>
    </lineage>
</organism>